<dbReference type="Proteomes" id="UP000237640">
    <property type="component" value="Unassembled WGS sequence"/>
</dbReference>
<keyword evidence="3" id="KW-0456">Lyase</keyword>
<organism evidence="3 4">
    <name type="scientific">Flagellimonas meridianipacifica</name>
    <dbReference type="NCBI Taxonomy" id="1080225"/>
    <lineage>
        <taxon>Bacteria</taxon>
        <taxon>Pseudomonadati</taxon>
        <taxon>Bacteroidota</taxon>
        <taxon>Flavobacteriia</taxon>
        <taxon>Flavobacteriales</taxon>
        <taxon>Flavobacteriaceae</taxon>
        <taxon>Flagellimonas</taxon>
    </lineage>
</organism>
<proteinExistence type="predicted"/>
<reference evidence="3 4" key="1">
    <citation type="submission" date="2018-03" db="EMBL/GenBank/DDBJ databases">
        <title>Genomic Encyclopedia of Archaeal and Bacterial Type Strains, Phase II (KMG-II): from individual species to whole genera.</title>
        <authorList>
            <person name="Goeker M."/>
        </authorList>
    </citation>
    <scope>NUCLEOTIDE SEQUENCE [LARGE SCALE GENOMIC DNA]</scope>
    <source>
        <strain evidence="3 4">DSM 25027</strain>
    </source>
</reference>
<evidence type="ECO:0000259" key="2">
    <source>
        <dbReference type="Pfam" id="PF00266"/>
    </source>
</evidence>
<feature type="domain" description="Aminotransferase class V" evidence="2">
    <location>
        <begin position="55"/>
        <end position="447"/>
    </location>
</feature>
<gene>
    <name evidence="3" type="ORF">CLV81_0139</name>
</gene>
<comment type="caution">
    <text evidence="3">The sequence shown here is derived from an EMBL/GenBank/DDBJ whole genome shotgun (WGS) entry which is preliminary data.</text>
</comment>
<dbReference type="Pfam" id="PF00266">
    <property type="entry name" value="Aminotran_5"/>
    <property type="match status" value="1"/>
</dbReference>
<keyword evidence="1" id="KW-0663">Pyridoxal phosphate</keyword>
<dbReference type="InterPro" id="IPR015421">
    <property type="entry name" value="PyrdxlP-dep_Trfase_major"/>
</dbReference>
<dbReference type="InterPro" id="IPR000192">
    <property type="entry name" value="Aminotrans_V_dom"/>
</dbReference>
<dbReference type="InterPro" id="IPR015424">
    <property type="entry name" value="PyrdxlP-dep_Trfase"/>
</dbReference>
<dbReference type="Gene3D" id="3.40.640.10">
    <property type="entry name" value="Type I PLP-dependent aspartate aminotransferase-like (Major domain)"/>
    <property type="match status" value="1"/>
</dbReference>
<dbReference type="GO" id="GO:0016829">
    <property type="term" value="F:lyase activity"/>
    <property type="evidence" value="ECO:0007669"/>
    <property type="project" value="UniProtKB-KW"/>
</dbReference>
<sequence>MIAQEKETLESYFWDFRKDTIGIDTEIKTPFGTKPLVYADWIASGRLYGPIEEIMRERIGPMVGNTHSETSYTGKLMTGLYETAKRQIKKHVNASQEDVIITSDTGMTGVLCKFQRILGLKVPEKLKKSFTIPKNERPVVFLTHMEHHSNQTTWLETIADVVVMQPTKDLFVDAKALKEELEKHKDKKLKIGSFTACSNVTGVSAPYHELAEVMHAHGGFCFVDFAASAPYVHIDMHPKKKTQRLDAVFFSPHKFLGGPGSSGVLVFNKALYQNRIPDNPGGGTVTWTDPWGGHSFFESVEAREDGGTPGFLQTMRTALAIQLKEKMGVEKIQQRENELVRKCYEELPKIKGLHVLAKDVRYRLGVFSFYMEHLHYNLVVKLLNDHFGIQVRGGCSCAGTYGHLLLEVSKEQSQKITSRIDQGDLTEKPGWVRLSLHPTMTNEELDYILSAIKEVSEKGTEMGSEYEYNKHTNAFLHKSEKQIKEDLAHWFDI</sequence>
<name>A0A2T0MEY6_9FLAO</name>
<dbReference type="EMBL" id="PVYX01000001">
    <property type="protein sequence ID" value="PRX56147.1"/>
    <property type="molecule type" value="Genomic_DNA"/>
</dbReference>
<dbReference type="OrthoDB" id="9804366at2"/>
<dbReference type="PANTHER" id="PTHR43586">
    <property type="entry name" value="CYSTEINE DESULFURASE"/>
    <property type="match status" value="1"/>
</dbReference>
<protein>
    <submittedName>
        <fullName evidence="3">Selenocysteine lyase/cysteine desulfurase</fullName>
    </submittedName>
</protein>
<dbReference type="AlphaFoldDB" id="A0A2T0MEY6"/>
<dbReference type="SUPFAM" id="SSF53383">
    <property type="entry name" value="PLP-dependent transferases"/>
    <property type="match status" value="1"/>
</dbReference>
<keyword evidence="4" id="KW-1185">Reference proteome</keyword>
<dbReference type="PANTHER" id="PTHR43586:SF8">
    <property type="entry name" value="CYSTEINE DESULFURASE 1, CHLOROPLASTIC"/>
    <property type="match status" value="1"/>
</dbReference>
<evidence type="ECO:0000256" key="1">
    <source>
        <dbReference type="ARBA" id="ARBA00022898"/>
    </source>
</evidence>
<evidence type="ECO:0000313" key="3">
    <source>
        <dbReference type="EMBL" id="PRX56147.1"/>
    </source>
</evidence>
<dbReference type="InterPro" id="IPR015422">
    <property type="entry name" value="PyrdxlP-dep_Trfase_small"/>
</dbReference>
<dbReference type="RefSeq" id="WP_106143153.1">
    <property type="nucleotide sequence ID" value="NZ_PVYX01000001.1"/>
</dbReference>
<accession>A0A2T0MEY6</accession>
<dbReference type="Gene3D" id="3.90.1150.10">
    <property type="entry name" value="Aspartate Aminotransferase, domain 1"/>
    <property type="match status" value="1"/>
</dbReference>
<evidence type="ECO:0000313" key="4">
    <source>
        <dbReference type="Proteomes" id="UP000237640"/>
    </source>
</evidence>